<reference evidence="2 3" key="2">
    <citation type="journal article" date="2011" name="J. Bacteriol.">
        <title>Genomes of three methylotrophs from a single niche uncover genetic and metabolic divergence of Methylophilaceae.</title>
        <authorList>
            <person name="Lapidus A."/>
            <person name="Clum A."/>
            <person name="Labutti K."/>
            <person name="Kaluzhnaya M.G."/>
            <person name="Lim S."/>
            <person name="Beck D.A."/>
            <person name="Glavina Del Rio T."/>
            <person name="Nolan M."/>
            <person name="Mavromatis K."/>
            <person name="Huntemann M."/>
            <person name="Lucas S."/>
            <person name="Lidstrom M.E."/>
            <person name="Ivanova N."/>
            <person name="Chistoserdova L."/>
        </authorList>
    </citation>
    <scope>NUCLEOTIDE SEQUENCE [LARGE SCALE GENOMIC DNA]</scope>
    <source>
        <strain evidence="2 3">301</strain>
    </source>
</reference>
<sequence>MSTFSEIQASDLFNTMATEPLLLVDVRNDDEVARGVIEGAIHIPLALLPLKYESLPKSDNIVFYCHSGIRSAHAAAFASSKGSKNVYNLAGGVLAWAKAGYPFVAKDEGKKK</sequence>
<proteinExistence type="predicted"/>
<dbReference type="InterPro" id="IPR050229">
    <property type="entry name" value="GlpE_sulfurtransferase"/>
</dbReference>
<accession>D7DKT7</accession>
<dbReference type="STRING" id="666681.M301_0160"/>
<dbReference type="PROSITE" id="PS50206">
    <property type="entry name" value="RHODANESE_3"/>
    <property type="match status" value="1"/>
</dbReference>
<evidence type="ECO:0000259" key="1">
    <source>
        <dbReference type="PROSITE" id="PS50206"/>
    </source>
</evidence>
<protein>
    <submittedName>
        <fullName evidence="2">Rhodanese domain protein</fullName>
    </submittedName>
</protein>
<dbReference type="PANTHER" id="PTHR43031">
    <property type="entry name" value="FAD-DEPENDENT OXIDOREDUCTASE"/>
    <property type="match status" value="1"/>
</dbReference>
<dbReference type="EMBL" id="CP002056">
    <property type="protein sequence ID" value="ADI28548.1"/>
    <property type="molecule type" value="Genomic_DNA"/>
</dbReference>
<dbReference type="HOGENOM" id="CLU_089574_13_0_4"/>
<feature type="domain" description="Rhodanese" evidence="1">
    <location>
        <begin position="17"/>
        <end position="105"/>
    </location>
</feature>
<name>D7DKT7_METV0</name>
<dbReference type="InterPro" id="IPR036873">
    <property type="entry name" value="Rhodanese-like_dom_sf"/>
</dbReference>
<organism evidence="2 3">
    <name type="scientific">Methylotenera versatilis (strain 301)</name>
    <dbReference type="NCBI Taxonomy" id="666681"/>
    <lineage>
        <taxon>Bacteria</taxon>
        <taxon>Pseudomonadati</taxon>
        <taxon>Pseudomonadota</taxon>
        <taxon>Betaproteobacteria</taxon>
        <taxon>Nitrosomonadales</taxon>
        <taxon>Methylophilaceae</taxon>
        <taxon>Methylotenera</taxon>
    </lineage>
</organism>
<dbReference type="eggNOG" id="COG0607">
    <property type="taxonomic scope" value="Bacteria"/>
</dbReference>
<dbReference type="PANTHER" id="PTHR43031:SF1">
    <property type="entry name" value="PYRIDINE NUCLEOTIDE-DISULPHIDE OXIDOREDUCTASE"/>
    <property type="match status" value="1"/>
</dbReference>
<evidence type="ECO:0000313" key="2">
    <source>
        <dbReference type="EMBL" id="ADI28548.1"/>
    </source>
</evidence>
<dbReference type="RefSeq" id="WP_013146865.1">
    <property type="nucleotide sequence ID" value="NC_014207.1"/>
</dbReference>
<dbReference type="Pfam" id="PF00581">
    <property type="entry name" value="Rhodanese"/>
    <property type="match status" value="1"/>
</dbReference>
<dbReference type="SMART" id="SM00450">
    <property type="entry name" value="RHOD"/>
    <property type="match status" value="1"/>
</dbReference>
<dbReference type="Gene3D" id="3.40.250.10">
    <property type="entry name" value="Rhodanese-like domain"/>
    <property type="match status" value="1"/>
</dbReference>
<keyword evidence="3" id="KW-1185">Reference proteome</keyword>
<dbReference type="InterPro" id="IPR001763">
    <property type="entry name" value="Rhodanese-like_dom"/>
</dbReference>
<dbReference type="CDD" id="cd00158">
    <property type="entry name" value="RHOD"/>
    <property type="match status" value="1"/>
</dbReference>
<gene>
    <name evidence="2" type="ordered locus">M301_0160</name>
</gene>
<dbReference type="OrthoDB" id="9811849at2"/>
<dbReference type="AlphaFoldDB" id="D7DKT7"/>
<dbReference type="SUPFAM" id="SSF52821">
    <property type="entry name" value="Rhodanese/Cell cycle control phosphatase"/>
    <property type="match status" value="1"/>
</dbReference>
<dbReference type="KEGG" id="meh:M301_0160"/>
<dbReference type="Proteomes" id="UP000000383">
    <property type="component" value="Chromosome"/>
</dbReference>
<reference evidence="3" key="1">
    <citation type="submission" date="2010-05" db="EMBL/GenBank/DDBJ databases">
        <title>Complete sequence of Methylotenera sp. 301.</title>
        <authorList>
            <person name="Lucas S."/>
            <person name="Copeland A."/>
            <person name="Lapidus A."/>
            <person name="Cheng J.-F."/>
            <person name="Bruce D."/>
            <person name="Goodwin L."/>
            <person name="Pitluck S."/>
            <person name="Clum A."/>
            <person name="Land M."/>
            <person name="Hauser L."/>
            <person name="Kyrpides N."/>
            <person name="Ivanova N."/>
            <person name="Chistoservova L."/>
            <person name="Kalyuzhnaya M."/>
            <person name="Woyke T."/>
        </authorList>
    </citation>
    <scope>NUCLEOTIDE SEQUENCE [LARGE SCALE GENOMIC DNA]</scope>
    <source>
        <strain evidence="3">301</strain>
    </source>
</reference>
<evidence type="ECO:0000313" key="3">
    <source>
        <dbReference type="Proteomes" id="UP000000383"/>
    </source>
</evidence>